<dbReference type="FunFam" id="3.75.10.10:FF:000003">
    <property type="entry name" value="Protein-arginine deiminase type-2"/>
    <property type="match status" value="1"/>
</dbReference>
<gene>
    <name evidence="13" type="primary">LOC109091564</name>
</gene>
<accession>A0A8C2B9W7</accession>
<dbReference type="PANTHER" id="PTHR10837:SF8">
    <property type="entry name" value="PROTEIN-ARGININE DEIMINASE"/>
    <property type="match status" value="1"/>
</dbReference>
<comment type="subcellular location">
    <subcellularLocation>
        <location evidence="1">Cytoplasm</location>
    </subcellularLocation>
</comment>
<evidence type="ECO:0000259" key="9">
    <source>
        <dbReference type="Pfam" id="PF03068"/>
    </source>
</evidence>
<dbReference type="GO" id="GO:0005509">
    <property type="term" value="F:calcium ion binding"/>
    <property type="evidence" value="ECO:0007669"/>
    <property type="project" value="InterPro"/>
</dbReference>
<evidence type="ECO:0000256" key="2">
    <source>
        <dbReference type="ARBA" id="ARBA00008166"/>
    </source>
</evidence>
<feature type="domain" description="Protein-arginine deiminase (PAD) central" evidence="11">
    <location>
        <begin position="85"/>
        <end position="235"/>
    </location>
</feature>
<feature type="active site" evidence="8">
    <location>
        <position position="312"/>
    </location>
</feature>
<dbReference type="PIRSF" id="PIRSF001247">
    <property type="entry name" value="Protein-arginine_deiminase"/>
    <property type="match status" value="1"/>
</dbReference>
<evidence type="ECO:0000313" key="14">
    <source>
        <dbReference type="Proteomes" id="UP000694700"/>
    </source>
</evidence>
<evidence type="ECO:0000256" key="8">
    <source>
        <dbReference type="PIRSR" id="PIRSR001247-1"/>
    </source>
</evidence>
<feature type="active site" evidence="8">
    <location>
        <position position="433"/>
    </location>
</feature>
<dbReference type="InterPro" id="IPR004303">
    <property type="entry name" value="PAD"/>
</dbReference>
<keyword evidence="4" id="KW-0963">Cytoplasm</keyword>
<comment type="catalytic activity">
    <reaction evidence="7">
        <text>L-arginyl-[protein] + H2O = L-citrullyl-[protein] + NH4(+)</text>
        <dbReference type="Rhea" id="RHEA:18089"/>
        <dbReference type="Rhea" id="RHEA-COMP:10532"/>
        <dbReference type="Rhea" id="RHEA-COMP:10588"/>
        <dbReference type="ChEBI" id="CHEBI:15377"/>
        <dbReference type="ChEBI" id="CHEBI:28938"/>
        <dbReference type="ChEBI" id="CHEBI:29965"/>
        <dbReference type="ChEBI" id="CHEBI:83397"/>
        <dbReference type="EC" id="3.5.3.15"/>
    </reaction>
</comment>
<comment type="similarity">
    <text evidence="2">Belongs to the protein arginine deiminase family.</text>
</comment>
<evidence type="ECO:0000256" key="6">
    <source>
        <dbReference type="ARBA" id="ARBA00022837"/>
    </source>
</evidence>
<keyword evidence="6" id="KW-0106">Calcium</keyword>
<reference evidence="12" key="1">
    <citation type="submission" date="2025-05" db="UniProtKB">
        <authorList>
            <consortium name="Ensembl"/>
        </authorList>
    </citation>
    <scope>IDENTIFICATION</scope>
</reference>
<evidence type="ECO:0000259" key="10">
    <source>
        <dbReference type="Pfam" id="PF08526"/>
    </source>
</evidence>
<feature type="active site" evidence="8">
    <location>
        <position position="608"/>
    </location>
</feature>
<dbReference type="PANTHER" id="PTHR10837">
    <property type="entry name" value="PEPTIDYLARGININE DEIMINASE"/>
    <property type="match status" value="1"/>
</dbReference>
<dbReference type="Gene3D" id="2.60.40.1860">
    <property type="entry name" value="Protein-arginine deiminase, N-terminal domain"/>
    <property type="match status" value="1"/>
</dbReference>
<dbReference type="InterPro" id="IPR013732">
    <property type="entry name" value="PAD_N"/>
</dbReference>
<dbReference type="Gene3D" id="2.60.40.1700">
    <property type="entry name" value="Protein-arginine deiminase, central domain"/>
    <property type="match status" value="1"/>
</dbReference>
<dbReference type="FunFam" id="2.60.40.1700:FF:000001">
    <property type="entry name" value="Protein-arginine deiminase type-2"/>
    <property type="match status" value="1"/>
</dbReference>
<feature type="domain" description="Protein-arginine deiminase (PAD) N-terminal" evidence="10">
    <location>
        <begin position="5"/>
        <end position="63"/>
    </location>
</feature>
<evidence type="ECO:0000259" key="11">
    <source>
        <dbReference type="Pfam" id="PF08527"/>
    </source>
</evidence>
<sequence>MFVFYRCAPPQSKSFSIKCGPNVHYKVTSPAGDRSAAPYPLTPNSVLIVTMDTVSETANDSKVPAVHPVTFVNKQASCCLGSLAEISLDVDADRDGVVEKNNPNKGSWKWGPNGHGAVLLVNCDSETTYKKTLDSEVDEINKVSDLQDMSKMILRTNGPAELPEGYKLTMHISQTTSENNAFYGKYYIMVVGTDMLTEEVPYLGGKTELAFFVEGLRFPDKDFDGLVTINLSLLEPCGKGFPETPIFTDTVVFHISPWIMTPNTLKPVEVYVCSTNDNYTFLKSIKNLVDKCGYKLKICYEYMNRGDRWMQDELEFGYIDSPHHQFPVVLDSPRDGDLQDFPYESILGPDFGYVTRNALNEKVSSLDSFGNLEVSPPVTVNGKSYPLGRIIIGVAFPTATRGRNMTQVVQDFLWAQKVQEPIALYSDWLVVGHVDEFMTFVPAPDRKKFRLLLASPDAGYKVFKSLQKKGHGEAEMFPGLPEVISVNEILSDKKLQAENRYVQNCIDWNRDVLKKELGLDDEDIIDLPILFKVLEEKTGPRAVAYYPDMVNMIVLGDQLGIPKPFGPKVNGRCALETEVCSLLEPLGLKCTFIDDFAPYHKLLGEVHCGSNVLRERSPFRWWNLEL</sequence>
<evidence type="ECO:0000313" key="12">
    <source>
        <dbReference type="Ensembl" id="ENSCCRP00015116478.1"/>
    </source>
</evidence>
<dbReference type="Proteomes" id="UP000694701">
    <property type="component" value="Unplaced"/>
</dbReference>
<evidence type="ECO:0000256" key="1">
    <source>
        <dbReference type="ARBA" id="ARBA00004496"/>
    </source>
</evidence>
<dbReference type="InterPro" id="IPR013733">
    <property type="entry name" value="Prot_Arg_deaminase_cen_dom"/>
</dbReference>
<feature type="active site" evidence="8">
    <location>
        <position position="435"/>
    </location>
</feature>
<keyword evidence="5" id="KW-0378">Hydrolase</keyword>
<feature type="domain" description="Protein-arginine deiminase C-terminal" evidence="9">
    <location>
        <begin position="246"/>
        <end position="623"/>
    </location>
</feature>
<name>A0A8C2B9W7_CYPCA</name>
<dbReference type="InterPro" id="IPR036556">
    <property type="entry name" value="PAD_central_sf"/>
</dbReference>
<protein>
    <recommendedName>
        <fullName evidence="3">protein-arginine deiminase</fullName>
        <ecNumber evidence="3">3.5.3.15</ecNumber>
    </recommendedName>
</protein>
<dbReference type="AlphaFoldDB" id="A0A8C2B9W7"/>
<evidence type="ECO:0000256" key="7">
    <source>
        <dbReference type="ARBA" id="ARBA00048487"/>
    </source>
</evidence>
<dbReference type="InterPro" id="IPR013530">
    <property type="entry name" value="PAD_C"/>
</dbReference>
<dbReference type="Ensembl" id="ENSCCRT00020038643.1">
    <property type="protein sequence ID" value="ENSCCRP00020035385.1"/>
    <property type="gene ID" value="ENSCCRG00020015645.1"/>
</dbReference>
<dbReference type="InterPro" id="IPR038685">
    <property type="entry name" value="PAD_N_sf"/>
</dbReference>
<dbReference type="Pfam" id="PF08527">
    <property type="entry name" value="PAD_M"/>
    <property type="match status" value="1"/>
</dbReference>
<dbReference type="GO" id="GO:0005737">
    <property type="term" value="C:cytoplasm"/>
    <property type="evidence" value="ECO:0007669"/>
    <property type="project" value="UniProtKB-SubCell"/>
</dbReference>
<dbReference type="Gene3D" id="3.75.10.10">
    <property type="entry name" value="L-arginine/glycine Amidinotransferase, Chain A"/>
    <property type="match status" value="1"/>
</dbReference>
<evidence type="ECO:0000256" key="3">
    <source>
        <dbReference type="ARBA" id="ARBA00012200"/>
    </source>
</evidence>
<dbReference type="GO" id="GO:0005634">
    <property type="term" value="C:nucleus"/>
    <property type="evidence" value="ECO:0007669"/>
    <property type="project" value="TreeGrafter"/>
</dbReference>
<dbReference type="SUPFAM" id="SSF49503">
    <property type="entry name" value="Cupredoxins"/>
    <property type="match status" value="1"/>
</dbReference>
<evidence type="ECO:0000256" key="4">
    <source>
        <dbReference type="ARBA" id="ARBA00022490"/>
    </source>
</evidence>
<dbReference type="Proteomes" id="UP000694700">
    <property type="component" value="Unplaced"/>
</dbReference>
<evidence type="ECO:0000313" key="13">
    <source>
        <dbReference type="Ensembl" id="ENSCCRP00020035385.1"/>
    </source>
</evidence>
<dbReference type="SUPFAM" id="SSF55909">
    <property type="entry name" value="Pentein"/>
    <property type="match status" value="1"/>
</dbReference>
<organism evidence="12 14">
    <name type="scientific">Cyprinus carpio</name>
    <name type="common">Common carp</name>
    <dbReference type="NCBI Taxonomy" id="7962"/>
    <lineage>
        <taxon>Eukaryota</taxon>
        <taxon>Metazoa</taxon>
        <taxon>Chordata</taxon>
        <taxon>Craniata</taxon>
        <taxon>Vertebrata</taxon>
        <taxon>Euteleostomi</taxon>
        <taxon>Actinopterygii</taxon>
        <taxon>Neopterygii</taxon>
        <taxon>Teleostei</taxon>
        <taxon>Ostariophysi</taxon>
        <taxon>Cypriniformes</taxon>
        <taxon>Cyprinidae</taxon>
        <taxon>Cyprininae</taxon>
        <taxon>Cyprinus</taxon>
    </lineage>
</organism>
<evidence type="ECO:0000256" key="5">
    <source>
        <dbReference type="ARBA" id="ARBA00022801"/>
    </source>
</evidence>
<proteinExistence type="inferred from homology"/>
<dbReference type="GO" id="GO:0004668">
    <property type="term" value="F:protein-arginine deiminase activity"/>
    <property type="evidence" value="ECO:0007669"/>
    <property type="project" value="UniProtKB-EC"/>
</dbReference>
<dbReference type="Pfam" id="PF03068">
    <property type="entry name" value="PAD"/>
    <property type="match status" value="1"/>
</dbReference>
<dbReference type="InterPro" id="IPR008972">
    <property type="entry name" value="Cupredoxin"/>
</dbReference>
<dbReference type="EC" id="3.5.3.15" evidence="3"/>
<dbReference type="SUPFAM" id="SSF110083">
    <property type="entry name" value="Peptidylarginine deiminase Pad4, middle domain"/>
    <property type="match status" value="1"/>
</dbReference>
<dbReference type="Ensembl" id="ENSCCRT00015120161.1">
    <property type="protein sequence ID" value="ENSCCRP00015116478.1"/>
    <property type="gene ID" value="ENSCCRG00015045877.1"/>
</dbReference>
<dbReference type="Pfam" id="PF08526">
    <property type="entry name" value="PAD_N"/>
    <property type="match status" value="1"/>
</dbReference>